<evidence type="ECO:0000259" key="1">
    <source>
        <dbReference type="Pfam" id="PF10006"/>
    </source>
</evidence>
<protein>
    <submittedName>
        <fullName evidence="2">DUF2249 domain-containing protein</fullName>
    </submittedName>
</protein>
<name>A0A4Y9SFV9_9BURK</name>
<dbReference type="Pfam" id="PF10006">
    <property type="entry name" value="DUF2249"/>
    <property type="match status" value="1"/>
</dbReference>
<gene>
    <name evidence="2" type="ORF">E4L96_07610</name>
</gene>
<comment type="caution">
    <text evidence="2">The sequence shown here is derived from an EMBL/GenBank/DDBJ whole genome shotgun (WGS) entry which is preliminary data.</text>
</comment>
<feature type="domain" description="DUF2249" evidence="1">
    <location>
        <begin position="6"/>
        <end position="71"/>
    </location>
</feature>
<dbReference type="AlphaFoldDB" id="A0A4Y9SFV9"/>
<dbReference type="RefSeq" id="WP_135206615.1">
    <property type="nucleotide sequence ID" value="NZ_SPVF01000105.1"/>
</dbReference>
<accession>A0A4Y9SFV9</accession>
<evidence type="ECO:0000313" key="2">
    <source>
        <dbReference type="EMBL" id="TFW22592.1"/>
    </source>
</evidence>
<dbReference type="SUPFAM" id="SSF64307">
    <property type="entry name" value="SirA-like"/>
    <property type="match status" value="1"/>
</dbReference>
<dbReference type="CDD" id="cd00291">
    <property type="entry name" value="SirA_YedF_YeeD"/>
    <property type="match status" value="1"/>
</dbReference>
<dbReference type="Gene3D" id="3.30.110.40">
    <property type="entry name" value="TusA-like domain"/>
    <property type="match status" value="1"/>
</dbReference>
<keyword evidence="3" id="KW-1185">Reference proteome</keyword>
<dbReference type="EMBL" id="SPVF01000105">
    <property type="protein sequence ID" value="TFW22592.1"/>
    <property type="molecule type" value="Genomic_DNA"/>
</dbReference>
<reference evidence="2 3" key="1">
    <citation type="submission" date="2019-03" db="EMBL/GenBank/DDBJ databases">
        <title>Draft Genome Sequence of Massilia arenosa sp. nov., a Novel Massilia Species Isolated from a Sandy-loam Maize Soil.</title>
        <authorList>
            <person name="Raths R."/>
            <person name="Peta V."/>
            <person name="Bucking H."/>
        </authorList>
    </citation>
    <scope>NUCLEOTIDE SEQUENCE [LARGE SCALE GENOMIC DNA]</scope>
    <source>
        <strain evidence="2 3">MC02</strain>
    </source>
</reference>
<dbReference type="InterPro" id="IPR018720">
    <property type="entry name" value="DUF2249"/>
</dbReference>
<dbReference type="Proteomes" id="UP000298438">
    <property type="component" value="Unassembled WGS sequence"/>
</dbReference>
<sequence length="73" mass="8321">MSAAPLDLRGLEPPEPLERTLDALDFLTDGDALVILLEREPHPLYRILQRNGYRYEAEWRTPGCCAITIRRAA</sequence>
<evidence type="ECO:0000313" key="3">
    <source>
        <dbReference type="Proteomes" id="UP000298438"/>
    </source>
</evidence>
<dbReference type="InterPro" id="IPR036868">
    <property type="entry name" value="TusA-like_sf"/>
</dbReference>
<proteinExistence type="predicted"/>
<dbReference type="OrthoDB" id="151621at2"/>
<organism evidence="2 3">
    <name type="scientific">Zemynaea arenosa</name>
    <dbReference type="NCBI Taxonomy" id="2561931"/>
    <lineage>
        <taxon>Bacteria</taxon>
        <taxon>Pseudomonadati</taxon>
        <taxon>Pseudomonadota</taxon>
        <taxon>Betaproteobacteria</taxon>
        <taxon>Burkholderiales</taxon>
        <taxon>Oxalobacteraceae</taxon>
        <taxon>Telluria group</taxon>
        <taxon>Zemynaea</taxon>
    </lineage>
</organism>